<dbReference type="AlphaFoldDB" id="A0A418M2L5"/>
<evidence type="ECO:0000313" key="1">
    <source>
        <dbReference type="EMBL" id="RIV19918.1"/>
    </source>
</evidence>
<dbReference type="RefSeq" id="WP_119670203.1">
    <property type="nucleotide sequence ID" value="NZ_QXED01000007.1"/>
</dbReference>
<accession>A0A418M2L5</accession>
<organism evidence="1 2">
    <name type="scientific">Fibrisoma montanum</name>
    <dbReference type="NCBI Taxonomy" id="2305895"/>
    <lineage>
        <taxon>Bacteria</taxon>
        <taxon>Pseudomonadati</taxon>
        <taxon>Bacteroidota</taxon>
        <taxon>Cytophagia</taxon>
        <taxon>Cytophagales</taxon>
        <taxon>Spirosomataceae</taxon>
        <taxon>Fibrisoma</taxon>
    </lineage>
</organism>
<keyword evidence="2" id="KW-1185">Reference proteome</keyword>
<sequence length="75" mass="8510">MRTVQIKVSETDFQKYNLGSGEIKFTDLVETISREYARKALLECNEIAEQVGLSKMTMDEINAEIKAVRDAKSHS</sequence>
<gene>
    <name evidence="1" type="ORF">DYU11_23665</name>
</gene>
<proteinExistence type="predicted"/>
<evidence type="ECO:0000313" key="2">
    <source>
        <dbReference type="Proteomes" id="UP000283523"/>
    </source>
</evidence>
<reference evidence="1 2" key="1">
    <citation type="submission" date="2018-08" db="EMBL/GenBank/DDBJ databases">
        <title>Fibrisoma montanum sp. nov., isolated from Danxia mountain soil.</title>
        <authorList>
            <person name="Huang Y."/>
        </authorList>
    </citation>
    <scope>NUCLEOTIDE SEQUENCE [LARGE SCALE GENOMIC DNA]</scope>
    <source>
        <strain evidence="1 2">HYT19</strain>
    </source>
</reference>
<comment type="caution">
    <text evidence="1">The sequence shown here is derived from an EMBL/GenBank/DDBJ whole genome shotgun (WGS) entry which is preliminary data.</text>
</comment>
<name>A0A418M2L5_9BACT</name>
<dbReference type="OrthoDB" id="963251at2"/>
<protein>
    <submittedName>
        <fullName evidence="1">Uncharacterized protein</fullName>
    </submittedName>
</protein>
<dbReference type="EMBL" id="QXED01000007">
    <property type="protein sequence ID" value="RIV19918.1"/>
    <property type="molecule type" value="Genomic_DNA"/>
</dbReference>
<dbReference type="Proteomes" id="UP000283523">
    <property type="component" value="Unassembled WGS sequence"/>
</dbReference>